<dbReference type="PANTHER" id="PTHR42748:SF1">
    <property type="entry name" value="SLR0317 PROTEIN"/>
    <property type="match status" value="1"/>
</dbReference>
<keyword evidence="2" id="KW-0521">NADP</keyword>
<feature type="domain" description="NmrA-like" evidence="3">
    <location>
        <begin position="3"/>
        <end position="158"/>
    </location>
</feature>
<dbReference type="InterPro" id="IPR008030">
    <property type="entry name" value="NmrA-like"/>
</dbReference>
<dbReference type="RefSeq" id="WP_171740272.1">
    <property type="nucleotide sequence ID" value="NZ_CP053435.1"/>
</dbReference>
<reference evidence="4 5" key="1">
    <citation type="submission" date="2020-05" db="EMBL/GenBank/DDBJ databases">
        <title>Genome sequencing of Spirosoma sp. TS118.</title>
        <authorList>
            <person name="Lee J.-H."/>
            <person name="Jeong S."/>
            <person name="Zhao L."/>
            <person name="Jung J.-H."/>
            <person name="Kim M.-K."/>
            <person name="Lim S."/>
        </authorList>
    </citation>
    <scope>NUCLEOTIDE SEQUENCE [LARGE SCALE GENOMIC DNA]</scope>
    <source>
        <strain evidence="4 5">TS118</strain>
    </source>
</reference>
<name>A0A6M5Y7W3_9BACT</name>
<keyword evidence="5" id="KW-1185">Reference proteome</keyword>
<proteinExistence type="inferred from homology"/>
<evidence type="ECO:0000256" key="1">
    <source>
        <dbReference type="ARBA" id="ARBA00006328"/>
    </source>
</evidence>
<gene>
    <name evidence="4" type="ORF">HNV11_14080</name>
</gene>
<protein>
    <submittedName>
        <fullName evidence="4">NmrA family NAD(P)-binding protein</fullName>
    </submittedName>
</protein>
<evidence type="ECO:0000256" key="2">
    <source>
        <dbReference type="ARBA" id="ARBA00022857"/>
    </source>
</evidence>
<dbReference type="Gene3D" id="3.40.50.720">
    <property type="entry name" value="NAD(P)-binding Rossmann-like Domain"/>
    <property type="match status" value="1"/>
</dbReference>
<evidence type="ECO:0000259" key="3">
    <source>
        <dbReference type="Pfam" id="PF05368"/>
    </source>
</evidence>
<dbReference type="Proteomes" id="UP000502756">
    <property type="component" value="Chromosome"/>
</dbReference>
<dbReference type="InterPro" id="IPR036291">
    <property type="entry name" value="NAD(P)-bd_dom_sf"/>
</dbReference>
<organism evidence="4 5">
    <name type="scientific">Spirosoma taeanense</name>
    <dbReference type="NCBI Taxonomy" id="2735870"/>
    <lineage>
        <taxon>Bacteria</taxon>
        <taxon>Pseudomonadati</taxon>
        <taxon>Bacteroidota</taxon>
        <taxon>Cytophagia</taxon>
        <taxon>Cytophagales</taxon>
        <taxon>Cytophagaceae</taxon>
        <taxon>Spirosoma</taxon>
    </lineage>
</organism>
<dbReference type="InterPro" id="IPR051164">
    <property type="entry name" value="NmrA-like_oxidored"/>
</dbReference>
<dbReference type="EMBL" id="CP053435">
    <property type="protein sequence ID" value="QJW90428.1"/>
    <property type="molecule type" value="Genomic_DNA"/>
</dbReference>
<dbReference type="KEGG" id="stae:HNV11_14080"/>
<evidence type="ECO:0000313" key="5">
    <source>
        <dbReference type="Proteomes" id="UP000502756"/>
    </source>
</evidence>
<comment type="similarity">
    <text evidence="1">Belongs to the NmrA-type oxidoreductase family.</text>
</comment>
<evidence type="ECO:0000313" key="4">
    <source>
        <dbReference type="EMBL" id="QJW90428.1"/>
    </source>
</evidence>
<dbReference type="AlphaFoldDB" id="A0A6M5Y7W3"/>
<dbReference type="SUPFAM" id="SSF51735">
    <property type="entry name" value="NAD(P)-binding Rossmann-fold domains"/>
    <property type="match status" value="1"/>
</dbReference>
<accession>A0A6M5Y7W3</accession>
<dbReference type="PANTHER" id="PTHR42748">
    <property type="entry name" value="NITROGEN METABOLITE REPRESSION PROTEIN NMRA FAMILY MEMBER"/>
    <property type="match status" value="1"/>
</dbReference>
<dbReference type="Pfam" id="PF05368">
    <property type="entry name" value="NmrA"/>
    <property type="match status" value="1"/>
</dbReference>
<sequence length="294" mass="32764">MTAIAFIGATGMLGQPVARKFIQAGYQVRIIARNPRQAKKLFPDTEVVTGDLRDPTSLLSALKGMDTVYLNLSIQQTEKPTDFHTEADGLVHLLAAARQAGVGRIAYLSSLIMRYQGTNGFRWWVFDVKQEAVRLIKAAGIPSSIFYPSCFMESLLKTQRVGPLVLLVGQSSVRPWYVAAHDYGQQVARALRLAKDGQNQEYVIQGPEAVTQHEAALRLVAAYSSKTLRVLTMPPFLMRLGRPFSAQANYGWHITEALNQYPESFEAAQTWAELGRPETTIERFANQYSPSIDR</sequence>